<dbReference type="EMBL" id="BGZK01001673">
    <property type="protein sequence ID" value="GBP84350.1"/>
    <property type="molecule type" value="Genomic_DNA"/>
</dbReference>
<organism evidence="1 2">
    <name type="scientific">Eumeta variegata</name>
    <name type="common">Bagworm moth</name>
    <name type="synonym">Eumeta japonica</name>
    <dbReference type="NCBI Taxonomy" id="151549"/>
    <lineage>
        <taxon>Eukaryota</taxon>
        <taxon>Metazoa</taxon>
        <taxon>Ecdysozoa</taxon>
        <taxon>Arthropoda</taxon>
        <taxon>Hexapoda</taxon>
        <taxon>Insecta</taxon>
        <taxon>Pterygota</taxon>
        <taxon>Neoptera</taxon>
        <taxon>Endopterygota</taxon>
        <taxon>Lepidoptera</taxon>
        <taxon>Glossata</taxon>
        <taxon>Ditrysia</taxon>
        <taxon>Tineoidea</taxon>
        <taxon>Psychidae</taxon>
        <taxon>Oiketicinae</taxon>
        <taxon>Eumeta</taxon>
    </lineage>
</organism>
<proteinExistence type="predicted"/>
<accession>A0A4C1Z9G5</accession>
<keyword evidence="2" id="KW-1185">Reference proteome</keyword>
<sequence length="100" mass="11086">MVRVPRGGGASVGTKPSILIVIQGSTSFLSRRDQKAPFKSYLLRSNNTRRDRAPECFNELFIERSRAGLAHWRLTPLINGYSQIYSTGKCNRHPPPAAGS</sequence>
<gene>
    <name evidence="1" type="ORF">EVAR_63841_1</name>
</gene>
<evidence type="ECO:0000313" key="2">
    <source>
        <dbReference type="Proteomes" id="UP000299102"/>
    </source>
</evidence>
<reference evidence="1 2" key="1">
    <citation type="journal article" date="2019" name="Commun. Biol.">
        <title>The bagworm genome reveals a unique fibroin gene that provides high tensile strength.</title>
        <authorList>
            <person name="Kono N."/>
            <person name="Nakamura H."/>
            <person name="Ohtoshi R."/>
            <person name="Tomita M."/>
            <person name="Numata K."/>
            <person name="Arakawa K."/>
        </authorList>
    </citation>
    <scope>NUCLEOTIDE SEQUENCE [LARGE SCALE GENOMIC DNA]</scope>
</reference>
<comment type="caution">
    <text evidence="1">The sequence shown here is derived from an EMBL/GenBank/DDBJ whole genome shotgun (WGS) entry which is preliminary data.</text>
</comment>
<evidence type="ECO:0000313" key="1">
    <source>
        <dbReference type="EMBL" id="GBP84350.1"/>
    </source>
</evidence>
<dbReference type="Proteomes" id="UP000299102">
    <property type="component" value="Unassembled WGS sequence"/>
</dbReference>
<name>A0A4C1Z9G5_EUMVA</name>
<dbReference type="AlphaFoldDB" id="A0A4C1Z9G5"/>
<protein>
    <submittedName>
        <fullName evidence="1">Uncharacterized protein</fullName>
    </submittedName>
</protein>